<keyword evidence="9" id="KW-0812">Transmembrane</keyword>
<dbReference type="PROSITE" id="PS51192">
    <property type="entry name" value="HELICASE_ATP_BIND_1"/>
    <property type="match status" value="1"/>
</dbReference>
<evidence type="ECO:0000256" key="1">
    <source>
        <dbReference type="ARBA" id="ARBA00012552"/>
    </source>
</evidence>
<dbReference type="SUPFAM" id="SSF52540">
    <property type="entry name" value="P-loop containing nucleoside triphosphate hydrolases"/>
    <property type="match status" value="2"/>
</dbReference>
<dbReference type="GO" id="GO:0016787">
    <property type="term" value="F:hydrolase activity"/>
    <property type="evidence" value="ECO:0007669"/>
    <property type="project" value="UniProtKB-KW"/>
</dbReference>
<evidence type="ECO:0000256" key="6">
    <source>
        <dbReference type="ARBA" id="ARBA00022884"/>
    </source>
</evidence>
<keyword evidence="9" id="KW-1133">Transmembrane helix</keyword>
<evidence type="ECO:0000256" key="8">
    <source>
        <dbReference type="ARBA" id="ARBA00047984"/>
    </source>
</evidence>
<evidence type="ECO:0000256" key="9">
    <source>
        <dbReference type="SAM" id="Phobius"/>
    </source>
</evidence>
<name>A0A812L790_9DINO</name>
<evidence type="ECO:0000256" key="7">
    <source>
        <dbReference type="ARBA" id="ARBA00038041"/>
    </source>
</evidence>
<dbReference type="InterPro" id="IPR050079">
    <property type="entry name" value="DEAD_box_RNA_helicase"/>
</dbReference>
<evidence type="ECO:0000256" key="5">
    <source>
        <dbReference type="ARBA" id="ARBA00022840"/>
    </source>
</evidence>
<accession>A0A812L790</accession>
<dbReference type="OrthoDB" id="1191041at2759"/>
<reference evidence="11" key="1">
    <citation type="submission" date="2021-02" db="EMBL/GenBank/DDBJ databases">
        <authorList>
            <person name="Dougan E. K."/>
            <person name="Rhodes N."/>
            <person name="Thang M."/>
            <person name="Chan C."/>
        </authorList>
    </citation>
    <scope>NUCLEOTIDE SEQUENCE</scope>
</reference>
<keyword evidence="3" id="KW-0378">Hydrolase</keyword>
<keyword evidence="6" id="KW-0694">RNA-binding</keyword>
<keyword evidence="5" id="KW-0067">ATP-binding</keyword>
<dbReference type="PANTHER" id="PTHR47959:SF21">
    <property type="entry name" value="DEAD-BOX HELICASE 56"/>
    <property type="match status" value="1"/>
</dbReference>
<evidence type="ECO:0000256" key="3">
    <source>
        <dbReference type="ARBA" id="ARBA00022801"/>
    </source>
</evidence>
<dbReference type="InterPro" id="IPR014001">
    <property type="entry name" value="Helicase_ATP-bd"/>
</dbReference>
<evidence type="ECO:0000256" key="2">
    <source>
        <dbReference type="ARBA" id="ARBA00022741"/>
    </source>
</evidence>
<dbReference type="InterPro" id="IPR027417">
    <property type="entry name" value="P-loop_NTPase"/>
</dbReference>
<dbReference type="InterPro" id="IPR001650">
    <property type="entry name" value="Helicase_C-like"/>
</dbReference>
<dbReference type="Gene3D" id="3.40.50.300">
    <property type="entry name" value="P-loop containing nucleotide triphosphate hydrolases"/>
    <property type="match status" value="2"/>
</dbReference>
<dbReference type="Proteomes" id="UP000601435">
    <property type="component" value="Unassembled WGS sequence"/>
</dbReference>
<dbReference type="EMBL" id="CAJNJA010008479">
    <property type="protein sequence ID" value="CAE7237035.1"/>
    <property type="molecule type" value="Genomic_DNA"/>
</dbReference>
<evidence type="ECO:0000259" key="10">
    <source>
        <dbReference type="PROSITE" id="PS51192"/>
    </source>
</evidence>
<comment type="similarity">
    <text evidence="7">Belongs to the DEAD box helicase family. DDX56/DBP9 subfamily.</text>
</comment>
<dbReference type="InterPro" id="IPR011545">
    <property type="entry name" value="DEAD/DEAH_box_helicase_dom"/>
</dbReference>
<comment type="caution">
    <text evidence="11">The sequence shown here is derived from an EMBL/GenBank/DDBJ whole genome shotgun (WGS) entry which is preliminary data.</text>
</comment>
<dbReference type="GO" id="GO:0003723">
    <property type="term" value="F:RNA binding"/>
    <property type="evidence" value="ECO:0007669"/>
    <property type="project" value="UniProtKB-KW"/>
</dbReference>
<dbReference type="Pfam" id="PF00271">
    <property type="entry name" value="Helicase_C"/>
    <property type="match status" value="1"/>
</dbReference>
<dbReference type="AlphaFoldDB" id="A0A812L790"/>
<keyword evidence="9" id="KW-0472">Membrane</keyword>
<dbReference type="EC" id="3.6.4.13" evidence="1"/>
<dbReference type="PANTHER" id="PTHR47959">
    <property type="entry name" value="ATP-DEPENDENT RNA HELICASE RHLE-RELATED"/>
    <property type="match status" value="1"/>
</dbReference>
<sequence length="752" mass="81818">METLAVGTLNNLHTLGVGVACTAFVMTELQRRFELTTVDLKSQSLRILCRSLPETCALAATLLVALALRLFSNPDRNVSADPVEIQVWEQIKQEWPILMGADTLLAVQAMLRLLVWVAVVLRMSQETDGSPLAGASSTLYLAAAGARSLLSAQTSAYGLDGPLGGSFAVFCEVTSGVWLAALCSKVGRGSWCSGAFFAMAAWAASRHYLNLSGAEPGGDYSNDRLFILAHCLEFFGSMAFLARSFRTVAGEPESIQAQALNPRRVSTSWDGFVYLLLAAQQALPAYYFLTAFAPCQRLVGEGRPFCLLIMANLLQLAFLLCALAFYVAGLLGVSTVQGGEPAVLLMDSGKGTDRHSAAAEANVAALRNPFAALLNFSACWVLASWYQRGKGEVYCVGAIRLVQSRGIPVALEGKDLLCRARTGSGKTLCYAIPLVQRLLQEVEAKGSATPLSGLILVPTKELIAQVHRVVTSLLGFCFDVLTVDILLSGDKYSKAELPVMLVTTPSSLLALVKQREARGAMKPLSETLKVLILDEADLMFSYGYEEDVKALCALMPPKYQAMLVSATLSEEVEQLKGLMLHKPVVLKLEEPRVTGKLTQFYFVCHKTDKYLIIYTLLKLQLIQGKTLIFVQSIEAAYRLKILLERFSINSAVLNSELPHASRQNIIDSFNQGAVELLVATDEGLGGNEDRNCNARTCRARAAEGRSGRGRTSLAPLLPRALALLWLLHFERCRRAYPSSDSCRPKLRVLQTT</sequence>
<gene>
    <name evidence="11" type="primary">dbp9</name>
    <name evidence="11" type="ORF">SNEC2469_LOCUS4032</name>
</gene>
<keyword evidence="12" id="KW-1185">Reference proteome</keyword>
<proteinExistence type="inferred from homology"/>
<feature type="domain" description="Helicase ATP-binding" evidence="10">
    <location>
        <begin position="407"/>
        <end position="586"/>
    </location>
</feature>
<keyword evidence="4" id="KW-0347">Helicase</keyword>
<comment type="catalytic activity">
    <reaction evidence="8">
        <text>ATP + H2O = ADP + phosphate + H(+)</text>
        <dbReference type="Rhea" id="RHEA:13065"/>
        <dbReference type="ChEBI" id="CHEBI:15377"/>
        <dbReference type="ChEBI" id="CHEBI:15378"/>
        <dbReference type="ChEBI" id="CHEBI:30616"/>
        <dbReference type="ChEBI" id="CHEBI:43474"/>
        <dbReference type="ChEBI" id="CHEBI:456216"/>
        <dbReference type="EC" id="3.6.4.13"/>
    </reaction>
</comment>
<dbReference type="GO" id="GO:0005524">
    <property type="term" value="F:ATP binding"/>
    <property type="evidence" value="ECO:0007669"/>
    <property type="project" value="UniProtKB-KW"/>
</dbReference>
<feature type="transmembrane region" description="Helical" evidence="9">
    <location>
        <begin position="305"/>
        <end position="328"/>
    </location>
</feature>
<dbReference type="SMART" id="SM00487">
    <property type="entry name" value="DEXDc"/>
    <property type="match status" value="1"/>
</dbReference>
<evidence type="ECO:0000256" key="4">
    <source>
        <dbReference type="ARBA" id="ARBA00022806"/>
    </source>
</evidence>
<evidence type="ECO:0000313" key="12">
    <source>
        <dbReference type="Proteomes" id="UP000601435"/>
    </source>
</evidence>
<dbReference type="GO" id="GO:0003724">
    <property type="term" value="F:RNA helicase activity"/>
    <property type="evidence" value="ECO:0007669"/>
    <property type="project" value="UniProtKB-EC"/>
</dbReference>
<evidence type="ECO:0000313" key="11">
    <source>
        <dbReference type="EMBL" id="CAE7237035.1"/>
    </source>
</evidence>
<keyword evidence="2" id="KW-0547">Nucleotide-binding</keyword>
<feature type="transmembrane region" description="Helical" evidence="9">
    <location>
        <begin position="272"/>
        <end position="293"/>
    </location>
</feature>
<protein>
    <recommendedName>
        <fullName evidence="1">RNA helicase</fullName>
        <ecNumber evidence="1">3.6.4.13</ecNumber>
    </recommendedName>
</protein>
<dbReference type="GO" id="GO:0005829">
    <property type="term" value="C:cytosol"/>
    <property type="evidence" value="ECO:0007669"/>
    <property type="project" value="TreeGrafter"/>
</dbReference>
<organism evidence="11 12">
    <name type="scientific">Symbiodinium necroappetens</name>
    <dbReference type="NCBI Taxonomy" id="1628268"/>
    <lineage>
        <taxon>Eukaryota</taxon>
        <taxon>Sar</taxon>
        <taxon>Alveolata</taxon>
        <taxon>Dinophyceae</taxon>
        <taxon>Suessiales</taxon>
        <taxon>Symbiodiniaceae</taxon>
        <taxon>Symbiodinium</taxon>
    </lineage>
</organism>
<dbReference type="Pfam" id="PF00270">
    <property type="entry name" value="DEAD"/>
    <property type="match status" value="1"/>
</dbReference>